<sequence>MDWVTLLFPGGAEIHNSCLVIVDRFRKSFRCLPSHKEDTAMDTSFLFCNILTATFGVPKIIMYDRDPKFTSELCKKLYDILGTKLSFSTAYRP</sequence>
<evidence type="ECO:0000259" key="2">
    <source>
        <dbReference type="PROSITE" id="PS50994"/>
    </source>
</evidence>
<keyword evidence="4" id="KW-1185">Reference proteome</keyword>
<dbReference type="InterPro" id="IPR012337">
    <property type="entry name" value="RNaseH-like_sf"/>
</dbReference>
<dbReference type="EMBL" id="AVOT02096477">
    <property type="protein sequence ID" value="MBW0575543.1"/>
    <property type="molecule type" value="Genomic_DNA"/>
</dbReference>
<proteinExistence type="predicted"/>
<protein>
    <recommendedName>
        <fullName evidence="2">Integrase catalytic domain-containing protein</fullName>
    </recommendedName>
</protein>
<dbReference type="GO" id="GO:0015074">
    <property type="term" value="P:DNA integration"/>
    <property type="evidence" value="ECO:0007669"/>
    <property type="project" value="InterPro"/>
</dbReference>
<evidence type="ECO:0000313" key="3">
    <source>
        <dbReference type="EMBL" id="MBW0575543.1"/>
    </source>
</evidence>
<dbReference type="Proteomes" id="UP000765509">
    <property type="component" value="Unassembled WGS sequence"/>
</dbReference>
<keyword evidence="1" id="KW-0694">RNA-binding</keyword>
<name>A0A9Q3K634_9BASI</name>
<feature type="domain" description="Integrase catalytic" evidence="2">
    <location>
        <begin position="1"/>
        <end position="93"/>
    </location>
</feature>
<dbReference type="PANTHER" id="PTHR35046:SF9">
    <property type="entry name" value="RNA-DIRECTED DNA POLYMERASE"/>
    <property type="match status" value="1"/>
</dbReference>
<dbReference type="Gene3D" id="3.30.420.10">
    <property type="entry name" value="Ribonuclease H-like superfamily/Ribonuclease H"/>
    <property type="match status" value="1"/>
</dbReference>
<dbReference type="InterPro" id="IPR001584">
    <property type="entry name" value="Integrase_cat-core"/>
</dbReference>
<dbReference type="PROSITE" id="PS50994">
    <property type="entry name" value="INTEGRASE"/>
    <property type="match status" value="1"/>
</dbReference>
<dbReference type="OrthoDB" id="2273864at2759"/>
<dbReference type="PANTHER" id="PTHR35046">
    <property type="entry name" value="ZINC KNUCKLE (CCHC-TYPE) FAMILY PROTEIN"/>
    <property type="match status" value="1"/>
</dbReference>
<reference evidence="3" key="1">
    <citation type="submission" date="2021-03" db="EMBL/GenBank/DDBJ databases">
        <title>Draft genome sequence of rust myrtle Austropuccinia psidii MF-1, a brazilian biotype.</title>
        <authorList>
            <person name="Quecine M.C."/>
            <person name="Pachon D.M.R."/>
            <person name="Bonatelli M.L."/>
            <person name="Correr F.H."/>
            <person name="Franceschini L.M."/>
            <person name="Leite T.F."/>
            <person name="Margarido G.R.A."/>
            <person name="Almeida C.A."/>
            <person name="Ferrarezi J.A."/>
            <person name="Labate C.A."/>
        </authorList>
    </citation>
    <scope>NUCLEOTIDE SEQUENCE</scope>
    <source>
        <strain evidence="3">MF-1</strain>
    </source>
</reference>
<dbReference type="GO" id="GO:0005634">
    <property type="term" value="C:nucleus"/>
    <property type="evidence" value="ECO:0007669"/>
    <property type="project" value="UniProtKB-ARBA"/>
</dbReference>
<gene>
    <name evidence="3" type="ORF">O181_115258</name>
</gene>
<comment type="caution">
    <text evidence="3">The sequence shown here is derived from an EMBL/GenBank/DDBJ whole genome shotgun (WGS) entry which is preliminary data.</text>
</comment>
<dbReference type="GO" id="GO:0003723">
    <property type="term" value="F:RNA binding"/>
    <property type="evidence" value="ECO:0007669"/>
    <property type="project" value="UniProtKB-KW"/>
</dbReference>
<dbReference type="AlphaFoldDB" id="A0A9Q3K634"/>
<evidence type="ECO:0000256" key="1">
    <source>
        <dbReference type="ARBA" id="ARBA00022884"/>
    </source>
</evidence>
<evidence type="ECO:0000313" key="4">
    <source>
        <dbReference type="Proteomes" id="UP000765509"/>
    </source>
</evidence>
<organism evidence="3 4">
    <name type="scientific">Austropuccinia psidii MF-1</name>
    <dbReference type="NCBI Taxonomy" id="1389203"/>
    <lineage>
        <taxon>Eukaryota</taxon>
        <taxon>Fungi</taxon>
        <taxon>Dikarya</taxon>
        <taxon>Basidiomycota</taxon>
        <taxon>Pucciniomycotina</taxon>
        <taxon>Pucciniomycetes</taxon>
        <taxon>Pucciniales</taxon>
        <taxon>Sphaerophragmiaceae</taxon>
        <taxon>Austropuccinia</taxon>
    </lineage>
</organism>
<accession>A0A9Q3K634</accession>
<dbReference type="InterPro" id="IPR036397">
    <property type="entry name" value="RNaseH_sf"/>
</dbReference>
<dbReference type="SUPFAM" id="SSF53098">
    <property type="entry name" value="Ribonuclease H-like"/>
    <property type="match status" value="1"/>
</dbReference>